<keyword evidence="4" id="KW-1003">Cell membrane</keyword>
<feature type="transmembrane region" description="Helical" evidence="9">
    <location>
        <begin position="131"/>
        <end position="155"/>
    </location>
</feature>
<dbReference type="PANTHER" id="PTHR19139:SF199">
    <property type="entry name" value="MIP17260P"/>
    <property type="match status" value="1"/>
</dbReference>
<evidence type="ECO:0000256" key="6">
    <source>
        <dbReference type="ARBA" id="ARBA00022989"/>
    </source>
</evidence>
<dbReference type="Proteomes" id="UP001652582">
    <property type="component" value="Chromosome 5"/>
</dbReference>
<dbReference type="SUPFAM" id="SSF81338">
    <property type="entry name" value="Aquaporin-like"/>
    <property type="match status" value="1"/>
</dbReference>
<keyword evidence="3 8" id="KW-0813">Transport</keyword>
<dbReference type="PRINTS" id="PR00783">
    <property type="entry name" value="MINTRINSICP"/>
</dbReference>
<dbReference type="Gene3D" id="1.20.1080.10">
    <property type="entry name" value="Glycerol uptake facilitator protein"/>
    <property type="match status" value="1"/>
</dbReference>
<reference evidence="11" key="1">
    <citation type="submission" date="2025-08" db="UniProtKB">
        <authorList>
            <consortium name="RefSeq"/>
        </authorList>
    </citation>
    <scope>IDENTIFICATION</scope>
</reference>
<comment type="similarity">
    <text evidence="2 8">Belongs to the MIP/aquaporin (TC 1.A.8) family.</text>
</comment>
<keyword evidence="10" id="KW-1185">Reference proteome</keyword>
<feature type="transmembrane region" description="Helical" evidence="9">
    <location>
        <begin position="200"/>
        <end position="221"/>
    </location>
</feature>
<dbReference type="PROSITE" id="PS00221">
    <property type="entry name" value="MIP"/>
    <property type="match status" value="1"/>
</dbReference>
<evidence type="ECO:0000256" key="2">
    <source>
        <dbReference type="ARBA" id="ARBA00006175"/>
    </source>
</evidence>
<evidence type="ECO:0000256" key="9">
    <source>
        <dbReference type="SAM" id="Phobius"/>
    </source>
</evidence>
<evidence type="ECO:0000256" key="3">
    <source>
        <dbReference type="ARBA" id="ARBA00022448"/>
    </source>
</evidence>
<gene>
    <name evidence="11" type="primary">LOC128198138</name>
</gene>
<keyword evidence="7 9" id="KW-0472">Membrane</keyword>
<keyword evidence="5 8" id="KW-0812">Transmembrane</keyword>
<dbReference type="PANTHER" id="PTHR19139">
    <property type="entry name" value="AQUAPORIN TRANSPORTER"/>
    <property type="match status" value="1"/>
</dbReference>
<evidence type="ECO:0000256" key="5">
    <source>
        <dbReference type="ARBA" id="ARBA00022692"/>
    </source>
</evidence>
<accession>A0ABM3LFM0</accession>
<dbReference type="RefSeq" id="XP_052737858.1">
    <property type="nucleotide sequence ID" value="XM_052881898.1"/>
</dbReference>
<feature type="transmembrane region" description="Helical" evidence="9">
    <location>
        <begin position="241"/>
        <end position="262"/>
    </location>
</feature>
<dbReference type="InterPro" id="IPR034294">
    <property type="entry name" value="Aquaporin_transptr"/>
</dbReference>
<name>A0ABM3LFM0_BICAN</name>
<protein>
    <submittedName>
        <fullName evidence="11">Aquaporin AQPAn.G-like</fullName>
    </submittedName>
</protein>
<dbReference type="InterPro" id="IPR023271">
    <property type="entry name" value="Aquaporin-like"/>
</dbReference>
<evidence type="ECO:0000256" key="4">
    <source>
        <dbReference type="ARBA" id="ARBA00022475"/>
    </source>
</evidence>
<proteinExistence type="inferred from homology"/>
<feature type="transmembrane region" description="Helical" evidence="9">
    <location>
        <begin position="167"/>
        <end position="188"/>
    </location>
</feature>
<evidence type="ECO:0000313" key="11">
    <source>
        <dbReference type="RefSeq" id="XP_052737858.1"/>
    </source>
</evidence>
<evidence type="ECO:0000256" key="1">
    <source>
        <dbReference type="ARBA" id="ARBA00004651"/>
    </source>
</evidence>
<evidence type="ECO:0000256" key="8">
    <source>
        <dbReference type="RuleBase" id="RU000477"/>
    </source>
</evidence>
<dbReference type="InterPro" id="IPR000425">
    <property type="entry name" value="MIP"/>
</dbReference>
<sequence length="270" mass="26502">MARSERPRPRPRSSLGGHAITVVSDYTRHQALTAGSEAAPLGGGGGARVPGAALWRVAAAEACGTALLVALTCLPGCAARALAPAERALAGGLAVAALVQCFDHVSGAHFNPTVTLAALLARRVGAAHAGAALAAQAAGALAGAAALAPATGALARCVTRPAPGVSAWAALGVEALLGAVLALINLASWDARCRAYKDSWPLRVGFTVAALSLAAGEVTGASANPLRSAAPALLTGDLRALWVYCVGPPGGAALAAALYACAWRAAPPPA</sequence>
<keyword evidence="6 9" id="KW-1133">Transmembrane helix</keyword>
<comment type="subcellular location">
    <subcellularLocation>
        <location evidence="1">Cell membrane</location>
        <topology evidence="1">Multi-pass membrane protein</topology>
    </subcellularLocation>
</comment>
<dbReference type="InterPro" id="IPR022357">
    <property type="entry name" value="MIP_CS"/>
</dbReference>
<dbReference type="Pfam" id="PF00230">
    <property type="entry name" value="MIP"/>
    <property type="match status" value="1"/>
</dbReference>
<organism evidence="10 11">
    <name type="scientific">Bicyclus anynana</name>
    <name type="common">Squinting bush brown butterfly</name>
    <dbReference type="NCBI Taxonomy" id="110368"/>
    <lineage>
        <taxon>Eukaryota</taxon>
        <taxon>Metazoa</taxon>
        <taxon>Ecdysozoa</taxon>
        <taxon>Arthropoda</taxon>
        <taxon>Hexapoda</taxon>
        <taxon>Insecta</taxon>
        <taxon>Pterygota</taxon>
        <taxon>Neoptera</taxon>
        <taxon>Endopterygota</taxon>
        <taxon>Lepidoptera</taxon>
        <taxon>Glossata</taxon>
        <taxon>Ditrysia</taxon>
        <taxon>Papilionoidea</taxon>
        <taxon>Nymphalidae</taxon>
        <taxon>Satyrinae</taxon>
        <taxon>Satyrini</taxon>
        <taxon>Mycalesina</taxon>
        <taxon>Bicyclus</taxon>
    </lineage>
</organism>
<dbReference type="GeneID" id="128198138"/>
<evidence type="ECO:0000256" key="7">
    <source>
        <dbReference type="ARBA" id="ARBA00023136"/>
    </source>
</evidence>
<evidence type="ECO:0000313" key="10">
    <source>
        <dbReference type="Proteomes" id="UP001652582"/>
    </source>
</evidence>